<feature type="domain" description="Response regulatory" evidence="1">
    <location>
        <begin position="79"/>
        <end position="160"/>
    </location>
</feature>
<dbReference type="Gene3D" id="3.40.50.2300">
    <property type="match status" value="1"/>
</dbReference>
<sequence length="165" mass="18909">MGRCGSPLRLGRGQPCTCTCPATRARLRTPRRCRSKPLPHRLPHQARRCWWWTTSRRCGCWWWRCWRSWATRRSRQRTEAGLRILRSDARIDLLVSDVGLPGGMNGRQVADAARAIRCNLKVLFITGYAENAVLSHGHLDAGMHVMTKPFTIRALAERIQALVPR</sequence>
<dbReference type="Proteomes" id="UP001201985">
    <property type="component" value="Unassembled WGS sequence"/>
</dbReference>
<organism evidence="2 3">
    <name type="scientific">Teichococcus vastitatis</name>
    <dbReference type="NCBI Taxonomy" id="2307076"/>
    <lineage>
        <taxon>Bacteria</taxon>
        <taxon>Pseudomonadati</taxon>
        <taxon>Pseudomonadota</taxon>
        <taxon>Alphaproteobacteria</taxon>
        <taxon>Acetobacterales</taxon>
        <taxon>Roseomonadaceae</taxon>
        <taxon>Roseomonas</taxon>
    </lineage>
</organism>
<dbReference type="RefSeq" id="WP_241793529.1">
    <property type="nucleotide sequence ID" value="NZ_JALBUU010000039.1"/>
</dbReference>
<protein>
    <submittedName>
        <fullName evidence="2">Response regulator</fullName>
    </submittedName>
</protein>
<dbReference type="InterPro" id="IPR001789">
    <property type="entry name" value="Sig_transdc_resp-reg_receiver"/>
</dbReference>
<accession>A0ABS9W8L2</accession>
<evidence type="ECO:0000313" key="3">
    <source>
        <dbReference type="Proteomes" id="UP001201985"/>
    </source>
</evidence>
<evidence type="ECO:0000313" key="2">
    <source>
        <dbReference type="EMBL" id="MCI0755647.1"/>
    </source>
</evidence>
<dbReference type="EMBL" id="JALBUU010000039">
    <property type="protein sequence ID" value="MCI0755647.1"/>
    <property type="molecule type" value="Genomic_DNA"/>
</dbReference>
<dbReference type="InterPro" id="IPR011006">
    <property type="entry name" value="CheY-like_superfamily"/>
</dbReference>
<evidence type="ECO:0000259" key="1">
    <source>
        <dbReference type="Pfam" id="PF00072"/>
    </source>
</evidence>
<gene>
    <name evidence="2" type="ORF">MON41_18295</name>
</gene>
<comment type="caution">
    <text evidence="2">The sequence shown here is derived from an EMBL/GenBank/DDBJ whole genome shotgun (WGS) entry which is preliminary data.</text>
</comment>
<proteinExistence type="predicted"/>
<name>A0ABS9W8L2_9PROT</name>
<keyword evidence="3" id="KW-1185">Reference proteome</keyword>
<reference evidence="2 3" key="1">
    <citation type="submission" date="2022-03" db="EMBL/GenBank/DDBJ databases">
        <title>Complete genome analysis of Roseomonas KG 17.1 : a prolific producer of plant growth promoters.</title>
        <authorList>
            <person name="Saadouli I."/>
            <person name="Najjari A."/>
            <person name="Mosbah A."/>
            <person name="Ouzari H.I."/>
        </authorList>
    </citation>
    <scope>NUCLEOTIDE SEQUENCE [LARGE SCALE GENOMIC DNA]</scope>
    <source>
        <strain evidence="2 3">KG17-1</strain>
    </source>
</reference>
<dbReference type="Pfam" id="PF00072">
    <property type="entry name" value="Response_reg"/>
    <property type="match status" value="1"/>
</dbReference>
<dbReference type="SUPFAM" id="SSF52172">
    <property type="entry name" value="CheY-like"/>
    <property type="match status" value="1"/>
</dbReference>